<sequence length="221" mass="25259">MNAEALKNSHILIQSDNRILIAYIRKEGGTKSQGLLALTFKLLHLTDRFGITLLAHFLPGRYNTIADRLSRGRQPAEWHLLRRATAEVFQKWGYPEIDLFATRETAVVRNYVSIDCKDRLANYTDAFSRPWKSHLAWVFPPPSLLPRVLTHLNSATGVYLVVAPDWPRAFWLQDLKSRALDHPHEIRNLSETMIDFSTLQPPPQVQSLTLKVWKIGGGVLK</sequence>
<accession>A0ACC2RAA0</accession>
<evidence type="ECO:0000313" key="2">
    <source>
        <dbReference type="Proteomes" id="UP001231649"/>
    </source>
</evidence>
<proteinExistence type="predicted"/>
<evidence type="ECO:0000313" key="1">
    <source>
        <dbReference type="EMBL" id="KAJ8736191.1"/>
    </source>
</evidence>
<organism evidence="1 2">
    <name type="scientific">Mythimna loreyi</name>
    <dbReference type="NCBI Taxonomy" id="667449"/>
    <lineage>
        <taxon>Eukaryota</taxon>
        <taxon>Metazoa</taxon>
        <taxon>Ecdysozoa</taxon>
        <taxon>Arthropoda</taxon>
        <taxon>Hexapoda</taxon>
        <taxon>Insecta</taxon>
        <taxon>Pterygota</taxon>
        <taxon>Neoptera</taxon>
        <taxon>Endopterygota</taxon>
        <taxon>Lepidoptera</taxon>
        <taxon>Glossata</taxon>
        <taxon>Ditrysia</taxon>
        <taxon>Noctuoidea</taxon>
        <taxon>Noctuidae</taxon>
        <taxon>Noctuinae</taxon>
        <taxon>Hadenini</taxon>
        <taxon>Mythimna</taxon>
    </lineage>
</organism>
<dbReference type="Proteomes" id="UP001231649">
    <property type="component" value="Chromosome 2"/>
</dbReference>
<protein>
    <submittedName>
        <fullName evidence="1">Uncharacterized protein</fullName>
    </submittedName>
</protein>
<reference evidence="1" key="1">
    <citation type="submission" date="2023-03" db="EMBL/GenBank/DDBJ databases">
        <title>Chromosome-level genomes of two armyworms, Mythimna separata and Mythimna loreyi, provide insights into the biosynthesis and reception of sex pheromones.</title>
        <authorList>
            <person name="Zhao H."/>
        </authorList>
    </citation>
    <scope>NUCLEOTIDE SEQUENCE</scope>
    <source>
        <strain evidence="1">BeijingLab</strain>
    </source>
</reference>
<gene>
    <name evidence="1" type="ORF">PYW08_006847</name>
</gene>
<comment type="caution">
    <text evidence="1">The sequence shown here is derived from an EMBL/GenBank/DDBJ whole genome shotgun (WGS) entry which is preliminary data.</text>
</comment>
<name>A0ACC2RAA0_9NEOP</name>
<keyword evidence="2" id="KW-1185">Reference proteome</keyword>
<dbReference type="EMBL" id="CM056778">
    <property type="protein sequence ID" value="KAJ8736191.1"/>
    <property type="molecule type" value="Genomic_DNA"/>
</dbReference>